<evidence type="ECO:0000256" key="1">
    <source>
        <dbReference type="ARBA" id="ARBA00013201"/>
    </source>
</evidence>
<evidence type="ECO:0000313" key="6">
    <source>
        <dbReference type="EMBL" id="KAF4657469.1"/>
    </source>
</evidence>
<dbReference type="InterPro" id="IPR023214">
    <property type="entry name" value="HAD_sf"/>
</dbReference>
<evidence type="ECO:0000256" key="2">
    <source>
        <dbReference type="ARBA" id="ARBA00022801"/>
    </source>
</evidence>
<dbReference type="Pfam" id="PF08282">
    <property type="entry name" value="Hydrolase_3"/>
    <property type="match status" value="2"/>
</dbReference>
<dbReference type="EMBL" id="JAAPAO010000540">
    <property type="protein sequence ID" value="KAF4657469.1"/>
    <property type="molecule type" value="Genomic_DNA"/>
</dbReference>
<evidence type="ECO:0000313" key="7">
    <source>
        <dbReference type="Proteomes" id="UP000591131"/>
    </source>
</evidence>
<evidence type="ECO:0000256" key="5">
    <source>
        <dbReference type="SAM" id="MobiDB-lite"/>
    </source>
</evidence>
<sequence>MDPPNDISDVFQEATRTKNQIDDLLNKMGESSYSSGTTAGNRSASASSESEVAVQQRLAMLTQQLDKLIARLEELAKGPQGTPMWRKRAGRMREDLNGIKMSTDRLLNHIFRTRQREKLFGGKSSTDGGSEDSAESQLLRERQALQQSAGMLDSILGQGHATLGKMTQQNSVLKNTRRKMYDVLNAVGLSSTLSTSIDRRQRVDAWIVKGGMLAVGRALFRNSKVGQLLVWILDFVVKICAYILPSRLFIPKLPATFDRAEPVKESPLPLVVFSHGLTGNGDENSMLCSALTREIVGGAIVVEIHHQDGSACEAMDDEGRQIPYIPDPVENPTPKELRPLQVRMRANEMKSVIEYFVALHGGKEVSTDPLLNEVSALIDPNRIVPVGYSFGGATVAEYCSTVGVDRIEDKSVSCAVLMDPWTYVTPRDGTDGFRFPEKAHEDGNEGIQTPTLILSSEEFSNYPNMSKATNNLCDKSMHPGSRLRMIDHTRHGNFMELCYWLPRFLIPLAAAAGFYDRRNPSARAYSEASTDDSSEPVAAVAVNKSYNDILDRIDLICADMDGLVIPATGRSRASAAECFSKGGIDLFSRPGIYLNGAVTYDHTGAVVAESVHTYSDVAKAVKVLDGLDNVVMLLYSRDRVLAPYRSEKIIEIYNSLHTPCPEDRGSYGRMLRKIEEESIPVNLIHFMSLEGPLERSMVDKIRTFADIESQAHLASDTSTGADVEVAMPMASLQSGAAVEDIRRFVRERKKLGSGQSVGRVGGLPKVGRSSGCSAAQSLWRSSDVVPAGVSKALGVQVLKQLGYERVACIGDAMNDYEMLKTADVAVAMGNALPEIKKIASIEVNPNSDVQLPGVADLIDRTLAANGRR</sequence>
<organism evidence="6 7">
    <name type="scientific">Perkinsus chesapeaki</name>
    <name type="common">Clam parasite</name>
    <name type="synonym">Perkinsus andrewsi</name>
    <dbReference type="NCBI Taxonomy" id="330153"/>
    <lineage>
        <taxon>Eukaryota</taxon>
        <taxon>Sar</taxon>
        <taxon>Alveolata</taxon>
        <taxon>Perkinsozoa</taxon>
        <taxon>Perkinsea</taxon>
        <taxon>Perkinsida</taxon>
        <taxon>Perkinsidae</taxon>
        <taxon>Perkinsus</taxon>
    </lineage>
</organism>
<gene>
    <name evidence="6" type="primary">PLA2G7</name>
    <name evidence="6" type="ORF">FOL47_008440</name>
</gene>
<dbReference type="PANTHER" id="PTHR10272:SF0">
    <property type="entry name" value="PLATELET-ACTIVATING FACTOR ACETYLHYDROLASE"/>
    <property type="match status" value="1"/>
</dbReference>
<dbReference type="Pfam" id="PF03403">
    <property type="entry name" value="PAF-AH_p_II"/>
    <property type="match status" value="1"/>
</dbReference>
<proteinExistence type="predicted"/>
<feature type="compositionally biased region" description="Polar residues" evidence="5">
    <location>
        <begin position="29"/>
        <end position="42"/>
    </location>
</feature>
<dbReference type="GO" id="GO:0003847">
    <property type="term" value="F:1-alkyl-2-acetylglycerophosphocholine esterase activity"/>
    <property type="evidence" value="ECO:0007669"/>
    <property type="project" value="UniProtKB-EC"/>
</dbReference>
<dbReference type="SUPFAM" id="SSF56784">
    <property type="entry name" value="HAD-like"/>
    <property type="match status" value="1"/>
</dbReference>
<protein>
    <recommendedName>
        <fullName evidence="1">1-alkyl-2-acetylglycerophosphocholine esterase</fullName>
        <ecNumber evidence="1">3.1.1.47</ecNumber>
    </recommendedName>
</protein>
<dbReference type="Pfam" id="PF12352">
    <property type="entry name" value="V-SNARE_C"/>
    <property type="match status" value="1"/>
</dbReference>
<reference evidence="6 7" key="1">
    <citation type="submission" date="2020-04" db="EMBL/GenBank/DDBJ databases">
        <title>Perkinsus chesapeaki whole genome sequence.</title>
        <authorList>
            <person name="Bogema D.R."/>
        </authorList>
    </citation>
    <scope>NUCLEOTIDE SEQUENCE [LARGE SCALE GENOMIC DNA]</scope>
    <source>
        <strain evidence="6">ATCC PRA-425</strain>
    </source>
</reference>
<keyword evidence="4" id="KW-0443">Lipid metabolism</keyword>
<dbReference type="GO" id="GO:0016042">
    <property type="term" value="P:lipid catabolic process"/>
    <property type="evidence" value="ECO:0007669"/>
    <property type="project" value="UniProtKB-KW"/>
</dbReference>
<keyword evidence="7" id="KW-1185">Reference proteome</keyword>
<keyword evidence="3" id="KW-0442">Lipid degradation</keyword>
<evidence type="ECO:0000256" key="3">
    <source>
        <dbReference type="ARBA" id="ARBA00022963"/>
    </source>
</evidence>
<dbReference type="PANTHER" id="PTHR10272">
    <property type="entry name" value="PLATELET-ACTIVATING FACTOR ACETYLHYDROLASE"/>
    <property type="match status" value="1"/>
</dbReference>
<feature type="region of interest" description="Disordered" evidence="5">
    <location>
        <begin position="118"/>
        <end position="137"/>
    </location>
</feature>
<dbReference type="InterPro" id="IPR036412">
    <property type="entry name" value="HAD-like_sf"/>
</dbReference>
<dbReference type="Proteomes" id="UP000591131">
    <property type="component" value="Unassembled WGS sequence"/>
</dbReference>
<feature type="region of interest" description="Disordered" evidence="5">
    <location>
        <begin position="28"/>
        <end position="48"/>
    </location>
</feature>
<dbReference type="AlphaFoldDB" id="A0A7J6LE27"/>
<dbReference type="InterPro" id="IPR029058">
    <property type="entry name" value="AB_hydrolase_fold"/>
</dbReference>
<dbReference type="EC" id="3.1.1.47" evidence="1"/>
<dbReference type="SUPFAM" id="SSF53474">
    <property type="entry name" value="alpha/beta-Hydrolases"/>
    <property type="match status" value="1"/>
</dbReference>
<dbReference type="Gene3D" id="3.40.50.1000">
    <property type="entry name" value="HAD superfamily/HAD-like"/>
    <property type="match status" value="2"/>
</dbReference>
<dbReference type="Gene3D" id="3.40.50.1820">
    <property type="entry name" value="alpha/beta hydrolase"/>
    <property type="match status" value="1"/>
</dbReference>
<accession>A0A7J6LE27</accession>
<evidence type="ECO:0000256" key="4">
    <source>
        <dbReference type="ARBA" id="ARBA00023098"/>
    </source>
</evidence>
<comment type="caution">
    <text evidence="6">The sequence shown here is derived from an EMBL/GenBank/DDBJ whole genome shotgun (WGS) entry which is preliminary data.</text>
</comment>
<name>A0A7J6LE27_PERCH</name>
<dbReference type="OrthoDB" id="446762at2759"/>
<keyword evidence="2 6" id="KW-0378">Hydrolase</keyword>